<proteinExistence type="predicted"/>
<dbReference type="Pfam" id="PF19638">
    <property type="entry name" value="DUF6141"/>
    <property type="match status" value="1"/>
</dbReference>
<protein>
    <recommendedName>
        <fullName evidence="4">Bacterial Pleckstrin homology domain-containing protein</fullName>
    </recommendedName>
</protein>
<feature type="transmembrane region" description="Helical" evidence="1">
    <location>
        <begin position="53"/>
        <end position="71"/>
    </location>
</feature>
<comment type="caution">
    <text evidence="2">The sequence shown here is derived from an EMBL/GenBank/DDBJ whole genome shotgun (WGS) entry which is preliminary data.</text>
</comment>
<keyword evidence="1" id="KW-0472">Membrane</keyword>
<feature type="transmembrane region" description="Helical" evidence="1">
    <location>
        <begin position="18"/>
        <end position="41"/>
    </location>
</feature>
<dbReference type="RefSeq" id="WP_112303767.1">
    <property type="nucleotide sequence ID" value="NZ_QMDV01000001.1"/>
</dbReference>
<keyword evidence="3" id="KW-1185">Reference proteome</keyword>
<dbReference type="EMBL" id="QMDV01000001">
    <property type="protein sequence ID" value="RAU83729.1"/>
    <property type="molecule type" value="Genomic_DNA"/>
</dbReference>
<keyword evidence="1" id="KW-0812">Transmembrane</keyword>
<evidence type="ECO:0000313" key="3">
    <source>
        <dbReference type="Proteomes" id="UP000251692"/>
    </source>
</evidence>
<dbReference type="AlphaFoldDB" id="A0A364RHE8"/>
<gene>
    <name evidence="2" type="ORF">DP923_01270</name>
</gene>
<organism evidence="2 3">
    <name type="scientific">Pontibacter arcticus</name>
    <dbReference type="NCBI Taxonomy" id="2080288"/>
    <lineage>
        <taxon>Bacteria</taxon>
        <taxon>Pseudomonadati</taxon>
        <taxon>Bacteroidota</taxon>
        <taxon>Cytophagia</taxon>
        <taxon>Cytophagales</taxon>
        <taxon>Hymenobacteraceae</taxon>
        <taxon>Pontibacter</taxon>
    </lineage>
</organism>
<reference evidence="2 3" key="1">
    <citation type="submission" date="2018-06" db="EMBL/GenBank/DDBJ databases">
        <authorList>
            <person name="Liu Z.-W."/>
        </authorList>
    </citation>
    <scope>NUCLEOTIDE SEQUENCE [LARGE SCALE GENOMIC DNA]</scope>
    <source>
        <strain evidence="2 3">2b14</strain>
    </source>
</reference>
<dbReference type="InterPro" id="IPR046139">
    <property type="entry name" value="DUF6141"/>
</dbReference>
<dbReference type="OrthoDB" id="582675at2"/>
<dbReference type="Proteomes" id="UP000251692">
    <property type="component" value="Unassembled WGS sequence"/>
</dbReference>
<evidence type="ECO:0008006" key="4">
    <source>
        <dbReference type="Google" id="ProtNLM"/>
    </source>
</evidence>
<accession>A0A364RHE8</accession>
<name>A0A364RHE8_9BACT</name>
<reference evidence="2 3" key="2">
    <citation type="submission" date="2018-07" db="EMBL/GenBank/DDBJ databases">
        <title>Pontibacter sp. 2b14 genomic sequence and assembly.</title>
        <authorList>
            <person name="Du Z.-J."/>
        </authorList>
    </citation>
    <scope>NUCLEOTIDE SEQUENCE [LARGE SCALE GENOMIC DNA]</scope>
    <source>
        <strain evidence="2 3">2b14</strain>
    </source>
</reference>
<evidence type="ECO:0000256" key="1">
    <source>
        <dbReference type="SAM" id="Phobius"/>
    </source>
</evidence>
<evidence type="ECO:0000313" key="2">
    <source>
        <dbReference type="EMBL" id="RAU83729.1"/>
    </source>
</evidence>
<keyword evidence="1" id="KW-1133">Transmembrane helix</keyword>
<sequence>MTAEQHILFREKQHFTQVWLWAVILGVALLFWVGFVYQVLLGETFGNRPVPDVMLTIITIVIGIGLPYFFYHISLRTEVWPGELQVRFYPFHRRPVKIPLHLVRDFERKTYNPIQDYGGWGIRWGVKGKAYNMSGTEGVLLYFYNHPALLIGSQEPDALFEAIRAARSMKQV</sequence>